<feature type="region of interest" description="Disordered" evidence="1">
    <location>
        <begin position="89"/>
        <end position="118"/>
    </location>
</feature>
<sequence length="118" mass="12244">GPEPAGPSGHQVHPHQTQPLRGGGVDALRRQGQALPAHRPQAARPRPLPRQQGALHGRVPLQGVRLRELPRPLRVRAVPPAAFGARVVFGVGPPRPPHGGAPRAQGQSGRALPAPAAG</sequence>
<accession>A0A226MCF6</accession>
<gene>
    <name evidence="2" type="ORF">ASZ78_011693</name>
</gene>
<comment type="caution">
    <text evidence="2">The sequence shown here is derived from an EMBL/GenBank/DDBJ whole genome shotgun (WGS) entry which is preliminary data.</text>
</comment>
<evidence type="ECO:0000256" key="1">
    <source>
        <dbReference type="SAM" id="MobiDB-lite"/>
    </source>
</evidence>
<name>A0A226MCF6_CALSU</name>
<dbReference type="AlphaFoldDB" id="A0A226MCF6"/>
<protein>
    <submittedName>
        <fullName evidence="2">Uncharacterized protein</fullName>
    </submittedName>
</protein>
<feature type="non-terminal residue" evidence="2">
    <location>
        <position position="1"/>
    </location>
</feature>
<dbReference type="Proteomes" id="UP000198323">
    <property type="component" value="Unassembled WGS sequence"/>
</dbReference>
<feature type="region of interest" description="Disordered" evidence="1">
    <location>
        <begin position="1"/>
        <end position="58"/>
    </location>
</feature>
<evidence type="ECO:0000313" key="3">
    <source>
        <dbReference type="Proteomes" id="UP000198323"/>
    </source>
</evidence>
<feature type="non-terminal residue" evidence="2">
    <location>
        <position position="118"/>
    </location>
</feature>
<evidence type="ECO:0000313" key="2">
    <source>
        <dbReference type="EMBL" id="OXB52719.1"/>
    </source>
</evidence>
<proteinExistence type="predicted"/>
<reference evidence="2 3" key="1">
    <citation type="submission" date="2016-07" db="EMBL/GenBank/DDBJ databases">
        <title>Disparate Historic Effective Population Sizes Predicted by Modern Levels of Genome Diversity for the Scaled Quail (Callipepla squamata) and the Northern Bobwhite (Colinus virginianus): Inferences from First and Second Generation Draft Genome Assemblies for Sympatric New World Quail.</title>
        <authorList>
            <person name="Oldeschulte D.L."/>
            <person name="Halley Y.A."/>
            <person name="Bhattarai E.K."/>
            <person name="Brashear W.A."/>
            <person name="Hill J."/>
            <person name="Metz R.P."/>
            <person name="Johnson C.D."/>
            <person name="Rollins D."/>
            <person name="Peterson M.J."/>
            <person name="Bickhart D.M."/>
            <person name="Decker J.E."/>
            <person name="Seabury C.M."/>
        </authorList>
    </citation>
    <scope>NUCLEOTIDE SEQUENCE [LARGE SCALE GENOMIC DNA]</scope>
    <source>
        <strain evidence="2 3">Texas</strain>
        <tissue evidence="2">Leg muscle</tissue>
    </source>
</reference>
<feature type="compositionally biased region" description="Low complexity" evidence="1">
    <location>
        <begin position="33"/>
        <end position="55"/>
    </location>
</feature>
<dbReference type="EMBL" id="MCFN01002180">
    <property type="protein sequence ID" value="OXB52719.1"/>
    <property type="molecule type" value="Genomic_DNA"/>
</dbReference>
<organism evidence="2 3">
    <name type="scientific">Callipepla squamata</name>
    <name type="common">Scaled quail</name>
    <dbReference type="NCBI Taxonomy" id="9009"/>
    <lineage>
        <taxon>Eukaryota</taxon>
        <taxon>Metazoa</taxon>
        <taxon>Chordata</taxon>
        <taxon>Craniata</taxon>
        <taxon>Vertebrata</taxon>
        <taxon>Euteleostomi</taxon>
        <taxon>Archelosauria</taxon>
        <taxon>Archosauria</taxon>
        <taxon>Dinosauria</taxon>
        <taxon>Saurischia</taxon>
        <taxon>Theropoda</taxon>
        <taxon>Coelurosauria</taxon>
        <taxon>Aves</taxon>
        <taxon>Neognathae</taxon>
        <taxon>Galloanserae</taxon>
        <taxon>Galliformes</taxon>
        <taxon>Odontophoridae</taxon>
        <taxon>Callipepla</taxon>
    </lineage>
</organism>
<keyword evidence="3" id="KW-1185">Reference proteome</keyword>